<dbReference type="PANTHER" id="PTHR46943">
    <property type="entry name" value="PENTRAXIN-RELATED PROTEIN PTX3"/>
    <property type="match status" value="1"/>
</dbReference>
<dbReference type="PANTHER" id="PTHR46943:SF1">
    <property type="entry name" value="PENTRAXIN-RELATED PROTEIN PTX3"/>
    <property type="match status" value="1"/>
</dbReference>
<proteinExistence type="predicted"/>
<feature type="domain" description="LamG-like jellyroll fold" evidence="4">
    <location>
        <begin position="1422"/>
        <end position="1588"/>
    </location>
</feature>
<accession>A0A428Z136</accession>
<gene>
    <name evidence="5" type="ORF">DMH04_34100</name>
</gene>
<feature type="compositionally biased region" description="Basic and acidic residues" evidence="3">
    <location>
        <begin position="262"/>
        <end position="275"/>
    </location>
</feature>
<evidence type="ECO:0000313" key="6">
    <source>
        <dbReference type="Proteomes" id="UP000287547"/>
    </source>
</evidence>
<dbReference type="Gene3D" id="2.60.120.200">
    <property type="match status" value="4"/>
</dbReference>
<feature type="domain" description="LamG-like jellyroll fold" evidence="4">
    <location>
        <begin position="1259"/>
        <end position="1398"/>
    </location>
</feature>
<evidence type="ECO:0000259" key="4">
    <source>
        <dbReference type="SMART" id="SM00560"/>
    </source>
</evidence>
<organism evidence="5 6">
    <name type="scientific">Kibdelosporangium aridum</name>
    <dbReference type="NCBI Taxonomy" id="2030"/>
    <lineage>
        <taxon>Bacteria</taxon>
        <taxon>Bacillati</taxon>
        <taxon>Actinomycetota</taxon>
        <taxon>Actinomycetes</taxon>
        <taxon>Pseudonocardiales</taxon>
        <taxon>Pseudonocardiaceae</taxon>
        <taxon>Kibdelosporangium</taxon>
    </lineage>
</organism>
<evidence type="ECO:0000256" key="3">
    <source>
        <dbReference type="SAM" id="MobiDB-lite"/>
    </source>
</evidence>
<reference evidence="5 6" key="1">
    <citation type="submission" date="2018-05" db="EMBL/GenBank/DDBJ databases">
        <title>Evolution of GPA BGCs.</title>
        <authorList>
            <person name="Waglechner N."/>
            <person name="Wright G.D."/>
        </authorList>
    </citation>
    <scope>NUCLEOTIDE SEQUENCE [LARGE SCALE GENOMIC DNA]</scope>
    <source>
        <strain evidence="5 6">A82846</strain>
    </source>
</reference>
<dbReference type="OrthoDB" id="324838at2"/>
<keyword evidence="2" id="KW-1015">Disulfide bond</keyword>
<evidence type="ECO:0000313" key="5">
    <source>
        <dbReference type="EMBL" id="RSM78191.1"/>
    </source>
</evidence>
<comment type="caution">
    <text evidence="5">The sequence shown here is derived from an EMBL/GenBank/DDBJ whole genome shotgun (WGS) entry which is preliminary data.</text>
</comment>
<protein>
    <recommendedName>
        <fullName evidence="4">LamG-like jellyroll fold domain-containing protein</fullName>
    </recommendedName>
</protein>
<name>A0A428Z136_KIBAR</name>
<dbReference type="InterPro" id="IPR006558">
    <property type="entry name" value="LamG-like"/>
</dbReference>
<evidence type="ECO:0000256" key="1">
    <source>
        <dbReference type="ARBA" id="ARBA00022729"/>
    </source>
</evidence>
<sequence>MSKGEQTTAHCHYAPGGRPMDKLLFRHARRRVWVVSAVLLAAVLSPLPTASAAPQPVAAPGRILDETSAMQVARATNKPVRVENQTDESTEVVANPNGSLTITQHLLPVRVKRGDDWAPVDVTLERRPDGTVAPKAASVDLVLSGGGDKSPIVKVGRNSIEVGLGWSRPLPEPRLDGPTATYPEVLPGVDLKVTADVTGFGQVLVVKTPEAAKKPELKRVSFGSYSKGAKVTAVDGQLTVGADGPVFKGDASRMWDSSGPATERDRLTDKAEGDRSATMGVEVSDTEVAITPDQAFLAAAETNYPVYLDPSYGCTDCGKAHHMVVQSAWPTEKNFDRTDGALSDLKAGYVCDGPCFISRTYLRMKTAKLAGKVIHSAMLHLDVVNAADCNKPQPTQLWSSSWFDHNSDYTNQPKWRNFQGSASSCDGMGMNLEAGEAVREAAANAWWEMSLVLKGSTENNQDAWRRFHLNPYLVVTYNGRPDMPYDLGINGYGDPASSALPCKVGAERPFVRTRSPRLRARANDPESREFGGLLNVTFDVTRGPADKPDGDLLKVSQNDVPAGSYGEVTATLPGEGVYNWHAITGDYELLSDWSPYCEFEIDTVAPFQPEVTSSDYPEKRESGGVGKMGLFTFKPHWKSHDVVKYRYSFTTQGGDTPRFEATPQRLNGPVTVKWAPTVSGPQYLYVRTVDRAGNESPVLMYEIHVSDYQVGVSGKVAEWAFDDTMQDVSDAKTLEYTGPMAPNGTFGQGKEGTGALLDSFSGESYQVKDSLVRTDGSFTVSAWARLDANNEDAVVVSQDGQRTSGLKMLYDKQSDRWALTFAQTDTDDAVAISARSAQPPALNTWTHLTGVYNESAKKAWIYVNGQLSGDVDVPEKPSWNSTGPFVVGASKVQGLRSQYFTGAVDSVRAHTKALTNAEITALLNGTSNASPAGEYLFENNLVNTGANSNLTGSTPAYDTGYAAKGLKLDCANTQRPATGSPVLNTRADFSVAAWVKLADKNNRYTIVSQEGSTNSSFLVQYDPGVDRWAFGLATPNEDPAATMWVRGTSSPEVGQWAHIAAVHDNVTHKLVLYVNGIREAEGLAGATTAGAGPFVIGAHRVGGARQDLLNGVVDEINVYDGALNAAEVGRLATVPIERGRYKLDDTSGRAAANAVPGGTPANLYGTGVTWGRSGNSAAAVFDGNYVSNMGTVAGAGPIGRWGFDLNTDDGSGNGRNLVHRTGTADSAATYADDRHGKTIVLNGSNQYLQRAGSVVDTTKSFSVSAWANIDRNFNQAVIVSQDGGTSTPFRLMYSTQQRRWAFSMSATEGAQTTANAYSKWEPKVGILTHLLGVYDAANRKILLYVNGYLEGEAAAPATTWQAAGPFTVGRARWGGTYTDYFSGRLEEIRVYDRALTAADAHSLWNLGSDINTPFDPRMRADKSWTVAAWVRADEYATHPPQAIAFGAINRSSPLLLGYIPESKRWGVTLDIGAGPEHQGKRTVSDNEAQTYGDTNGWVHLAATYDAVNSKVELYVNGIRQTSAMVEGGQVVKVDPANPPAPYAGFNTKIVTPGRDLLIGRATWDGQPTGFWKGGLRDIRVFTGVLPEACGWEVPVCLSQLRFQ</sequence>
<dbReference type="InterPro" id="IPR013320">
    <property type="entry name" value="ConA-like_dom_sf"/>
</dbReference>
<evidence type="ECO:0000256" key="2">
    <source>
        <dbReference type="ARBA" id="ARBA00023157"/>
    </source>
</evidence>
<keyword evidence="1" id="KW-0732">Signal</keyword>
<feature type="region of interest" description="Disordered" evidence="3">
    <location>
        <begin position="250"/>
        <end position="276"/>
    </location>
</feature>
<dbReference type="GO" id="GO:0006955">
    <property type="term" value="P:immune response"/>
    <property type="evidence" value="ECO:0007669"/>
    <property type="project" value="InterPro"/>
</dbReference>
<dbReference type="SMART" id="SM00560">
    <property type="entry name" value="LamGL"/>
    <property type="match status" value="4"/>
</dbReference>
<dbReference type="InterPro" id="IPR042837">
    <property type="entry name" value="PTX3"/>
</dbReference>
<dbReference type="Proteomes" id="UP000287547">
    <property type="component" value="Unassembled WGS sequence"/>
</dbReference>
<dbReference type="Pfam" id="PF13385">
    <property type="entry name" value="Laminin_G_3"/>
    <property type="match status" value="4"/>
</dbReference>
<feature type="domain" description="LamG-like jellyroll fold" evidence="4">
    <location>
        <begin position="776"/>
        <end position="917"/>
    </location>
</feature>
<feature type="domain" description="LamG-like jellyroll fold" evidence="4">
    <location>
        <begin position="987"/>
        <end position="1126"/>
    </location>
</feature>
<dbReference type="EMBL" id="QHKI01000037">
    <property type="protein sequence ID" value="RSM78191.1"/>
    <property type="molecule type" value="Genomic_DNA"/>
</dbReference>
<dbReference type="SUPFAM" id="SSF49899">
    <property type="entry name" value="Concanavalin A-like lectins/glucanases"/>
    <property type="match status" value="4"/>
</dbReference>